<dbReference type="SMART" id="SM00184">
    <property type="entry name" value="RING"/>
    <property type="match status" value="1"/>
</dbReference>
<dbReference type="Pfam" id="PF13639">
    <property type="entry name" value="zf-RING_2"/>
    <property type="match status" value="1"/>
</dbReference>
<dbReference type="EMBL" id="JADFTS010000003">
    <property type="protein sequence ID" value="KAF9614614.1"/>
    <property type="molecule type" value="Genomic_DNA"/>
</dbReference>
<evidence type="ECO:0000256" key="2">
    <source>
        <dbReference type="ARBA" id="ARBA00022771"/>
    </source>
</evidence>
<evidence type="ECO:0000313" key="6">
    <source>
        <dbReference type="EMBL" id="KAF9614614.1"/>
    </source>
</evidence>
<proteinExistence type="predicted"/>
<keyword evidence="1" id="KW-0479">Metal-binding</keyword>
<accession>A0A835ICZ8</accession>
<dbReference type="Gene3D" id="3.30.40.10">
    <property type="entry name" value="Zinc/RING finger domain, C3HC4 (zinc finger)"/>
    <property type="match status" value="1"/>
</dbReference>
<keyword evidence="7" id="KW-1185">Reference proteome</keyword>
<dbReference type="PANTHER" id="PTHR15710:SF217">
    <property type="entry name" value="E3 UBIQUITIN-PROTEIN LIGASE RDUF2"/>
    <property type="match status" value="1"/>
</dbReference>
<name>A0A835ICZ8_9MAGN</name>
<organism evidence="6 7">
    <name type="scientific">Coptis chinensis</name>
    <dbReference type="NCBI Taxonomy" id="261450"/>
    <lineage>
        <taxon>Eukaryota</taxon>
        <taxon>Viridiplantae</taxon>
        <taxon>Streptophyta</taxon>
        <taxon>Embryophyta</taxon>
        <taxon>Tracheophyta</taxon>
        <taxon>Spermatophyta</taxon>
        <taxon>Magnoliopsida</taxon>
        <taxon>Ranunculales</taxon>
        <taxon>Ranunculaceae</taxon>
        <taxon>Coptidoideae</taxon>
        <taxon>Coptis</taxon>
    </lineage>
</organism>
<dbReference type="GO" id="GO:0061630">
    <property type="term" value="F:ubiquitin protein ligase activity"/>
    <property type="evidence" value="ECO:0007669"/>
    <property type="project" value="TreeGrafter"/>
</dbReference>
<dbReference type="GO" id="GO:0008270">
    <property type="term" value="F:zinc ion binding"/>
    <property type="evidence" value="ECO:0007669"/>
    <property type="project" value="UniProtKB-KW"/>
</dbReference>
<keyword evidence="3" id="KW-0862">Zinc</keyword>
<keyword evidence="2 4" id="KW-0863">Zinc-finger</keyword>
<dbReference type="PANTHER" id="PTHR15710">
    <property type="entry name" value="E3 UBIQUITIN-PROTEIN LIGASE PRAJA"/>
    <property type="match status" value="1"/>
</dbReference>
<dbReference type="InterPro" id="IPR001841">
    <property type="entry name" value="Znf_RING"/>
</dbReference>
<dbReference type="AlphaFoldDB" id="A0A835ICZ8"/>
<dbReference type="OrthoDB" id="4348522at2759"/>
<dbReference type="Proteomes" id="UP000631114">
    <property type="component" value="Unassembled WGS sequence"/>
</dbReference>
<comment type="caution">
    <text evidence="6">The sequence shown here is derived from an EMBL/GenBank/DDBJ whole genome shotgun (WGS) entry which is preliminary data.</text>
</comment>
<dbReference type="SUPFAM" id="SSF57850">
    <property type="entry name" value="RING/U-box"/>
    <property type="match status" value="1"/>
</dbReference>
<evidence type="ECO:0000256" key="4">
    <source>
        <dbReference type="PROSITE-ProRule" id="PRU00175"/>
    </source>
</evidence>
<reference evidence="6 7" key="1">
    <citation type="submission" date="2020-10" db="EMBL/GenBank/DDBJ databases">
        <title>The Coptis chinensis genome and diversification of protoberbering-type alkaloids.</title>
        <authorList>
            <person name="Wang B."/>
            <person name="Shu S."/>
            <person name="Song C."/>
            <person name="Liu Y."/>
        </authorList>
    </citation>
    <scope>NUCLEOTIDE SEQUENCE [LARGE SCALE GENOMIC DNA]</scope>
    <source>
        <strain evidence="6">HL-2020</strain>
        <tissue evidence="6">Leaf</tissue>
    </source>
</reference>
<gene>
    <name evidence="6" type="ORF">IFM89_019591</name>
</gene>
<evidence type="ECO:0000259" key="5">
    <source>
        <dbReference type="PROSITE" id="PS50089"/>
    </source>
</evidence>
<dbReference type="PROSITE" id="PS50089">
    <property type="entry name" value="ZF_RING_2"/>
    <property type="match status" value="1"/>
</dbReference>
<evidence type="ECO:0000256" key="3">
    <source>
        <dbReference type="ARBA" id="ARBA00022833"/>
    </source>
</evidence>
<evidence type="ECO:0000256" key="1">
    <source>
        <dbReference type="ARBA" id="ARBA00022723"/>
    </source>
</evidence>
<feature type="domain" description="RING-type" evidence="5">
    <location>
        <begin position="205"/>
        <end position="246"/>
    </location>
</feature>
<evidence type="ECO:0000313" key="7">
    <source>
        <dbReference type="Proteomes" id="UP000631114"/>
    </source>
</evidence>
<dbReference type="GO" id="GO:0016567">
    <property type="term" value="P:protein ubiquitination"/>
    <property type="evidence" value="ECO:0007669"/>
    <property type="project" value="TreeGrafter"/>
</dbReference>
<dbReference type="InterPro" id="IPR013083">
    <property type="entry name" value="Znf_RING/FYVE/PHD"/>
</dbReference>
<dbReference type="GO" id="GO:0005737">
    <property type="term" value="C:cytoplasm"/>
    <property type="evidence" value="ECO:0007669"/>
    <property type="project" value="TreeGrafter"/>
</dbReference>
<protein>
    <recommendedName>
        <fullName evidence="5">RING-type domain-containing protein</fullName>
    </recommendedName>
</protein>
<sequence>MEAAIEEEEEEVSMFEPFRAKTFQSYDFNVEFSDYDPNIPESEKKPVEAILQVHVDSVDLITTRTSENYVFIEQRSDSTTTENFNLDFPLLNALERCEVLFKYHCNKYASEDVISPAAWEILCATLPRSMHINAWRASNQQGRIKSMTIRLVFKVVNILMLPYVLFDGMFDTSPQCPLLSAASSAVASLETRKYVEKENSEEGSCPVCLDEFCEGIEVTLMPCKHVFHNGCIKEWLQTNHTCPLCRHELPLSSGASEEEEEC</sequence>